<dbReference type="CDD" id="cd02209">
    <property type="entry name" value="cupin_XRE_C"/>
    <property type="match status" value="1"/>
</dbReference>
<keyword evidence="1" id="KW-0238">DNA-binding</keyword>
<proteinExistence type="predicted"/>
<protein>
    <submittedName>
        <fullName evidence="1">DNA-binding protein</fullName>
    </submittedName>
</protein>
<organism evidence="1 2">
    <name type="scientific">Bacillus thuringiensis subsp. tolworthi</name>
    <dbReference type="NCBI Taxonomy" id="1442"/>
    <lineage>
        <taxon>Bacteria</taxon>
        <taxon>Bacillati</taxon>
        <taxon>Bacillota</taxon>
        <taxon>Bacilli</taxon>
        <taxon>Bacillales</taxon>
        <taxon>Bacillaceae</taxon>
        <taxon>Bacillus</taxon>
        <taxon>Bacillus cereus group</taxon>
    </lineage>
</organism>
<keyword evidence="1" id="KW-0614">Plasmid</keyword>
<gene>
    <name evidence="1" type="ORF">KNN_06872</name>
</gene>
<evidence type="ECO:0000313" key="2">
    <source>
        <dbReference type="Proteomes" id="UP000055316"/>
    </source>
</evidence>
<sequence length="51" mass="5630">MYKLLSFNLDGSMELTLMNLLPPNASSMDPVSHIGEEIAFVLEGQCALIFK</sequence>
<dbReference type="Proteomes" id="UP000055316">
    <property type="component" value="Plasmid pKK2"/>
</dbReference>
<dbReference type="AlphaFoldDB" id="A0A9W4ACB1"/>
<dbReference type="EMBL" id="AP014866">
    <property type="protein sequence ID" value="BAR87605.1"/>
    <property type="molecule type" value="Genomic_DNA"/>
</dbReference>
<name>A0A9W4ACB1_BACTO</name>
<dbReference type="SUPFAM" id="SSF51182">
    <property type="entry name" value="RmlC-like cupins"/>
    <property type="match status" value="1"/>
</dbReference>
<dbReference type="GO" id="GO:0003677">
    <property type="term" value="F:DNA binding"/>
    <property type="evidence" value="ECO:0007669"/>
    <property type="project" value="UniProtKB-KW"/>
</dbReference>
<geneLocation type="plasmid" evidence="2">
    <name>pKK2 DNA</name>
</geneLocation>
<accession>A0A9W4ACB1</accession>
<reference evidence="1 2" key="1">
    <citation type="submission" date="2015-05" db="EMBL/GenBank/DDBJ databases">
        <title>Whole genome sequence of Bacillus thuringiensis serovar tolworthi Pasteur Institute Standard strain.</title>
        <authorList>
            <person name="Kanda K."/>
            <person name="Nakashima K."/>
            <person name="Nagano Y."/>
        </authorList>
    </citation>
    <scope>NUCLEOTIDE SEQUENCE [LARGE SCALE GENOMIC DNA]</scope>
    <source>
        <strain evidence="1 2">Pasteur Institute Standard strain</strain>
        <plasmid evidence="2">pKK2 DNA</plasmid>
    </source>
</reference>
<dbReference type="InterPro" id="IPR011051">
    <property type="entry name" value="RmlC_Cupin_sf"/>
</dbReference>
<evidence type="ECO:0000313" key="1">
    <source>
        <dbReference type="EMBL" id="BAR87605.1"/>
    </source>
</evidence>